<evidence type="ECO:0000313" key="2">
    <source>
        <dbReference type="Proteomes" id="UP001148786"/>
    </source>
</evidence>
<comment type="caution">
    <text evidence="1">The sequence shown here is derived from an EMBL/GenBank/DDBJ whole genome shotgun (WGS) entry which is preliminary data.</text>
</comment>
<keyword evidence="2" id="KW-1185">Reference proteome</keyword>
<gene>
    <name evidence="1" type="ORF">NLJ89_g11879</name>
</gene>
<accession>A0A9W8JP66</accession>
<evidence type="ECO:0000313" key="1">
    <source>
        <dbReference type="EMBL" id="KAJ3485668.1"/>
    </source>
</evidence>
<dbReference type="OrthoDB" id="3004525at2759"/>
<sequence length="199" mass="23045">MSKPPKRPRTGESYHDPVPLSVDYLQIHAREGRLRRVGNTLQTSQTQRYTYDGIDFWPHLTSWEPLDDPEFALDPDSGAYDEAVEADVMQDPPVAPKKKQKKQRSQVSRRPHLVWKEIHCQNYLDEILRWEGRGDFRAFKNCPDCLARSVPEPNPAEYRCEECSIPDLVCEMDRATLHQDVPQRPGAQDTAQPFQYDVP</sequence>
<name>A0A9W8JP66_9AGAR</name>
<protein>
    <submittedName>
        <fullName evidence="1">Uncharacterized protein</fullName>
    </submittedName>
</protein>
<dbReference type="AlphaFoldDB" id="A0A9W8JP66"/>
<organism evidence="1 2">
    <name type="scientific">Agrocybe chaxingu</name>
    <dbReference type="NCBI Taxonomy" id="84603"/>
    <lineage>
        <taxon>Eukaryota</taxon>
        <taxon>Fungi</taxon>
        <taxon>Dikarya</taxon>
        <taxon>Basidiomycota</taxon>
        <taxon>Agaricomycotina</taxon>
        <taxon>Agaricomycetes</taxon>
        <taxon>Agaricomycetidae</taxon>
        <taxon>Agaricales</taxon>
        <taxon>Agaricineae</taxon>
        <taxon>Strophariaceae</taxon>
        <taxon>Agrocybe</taxon>
    </lineage>
</organism>
<reference evidence="1" key="1">
    <citation type="submission" date="2022-07" db="EMBL/GenBank/DDBJ databases">
        <title>Genome Sequence of Agrocybe chaxingu.</title>
        <authorList>
            <person name="Buettner E."/>
        </authorList>
    </citation>
    <scope>NUCLEOTIDE SEQUENCE</scope>
    <source>
        <strain evidence="1">MP-N11</strain>
    </source>
</reference>
<proteinExistence type="predicted"/>
<dbReference type="Proteomes" id="UP001148786">
    <property type="component" value="Unassembled WGS sequence"/>
</dbReference>
<dbReference type="EMBL" id="JANKHO010003158">
    <property type="protein sequence ID" value="KAJ3485668.1"/>
    <property type="molecule type" value="Genomic_DNA"/>
</dbReference>